<accession>A0A0S2SDG1</accession>
<dbReference type="KEGG" id="asr:WL1483_297"/>
<name>A0A0S2SDG1_9GAMM</name>
<evidence type="ECO:0000313" key="2">
    <source>
        <dbReference type="Proteomes" id="UP000058114"/>
    </source>
</evidence>
<reference evidence="1 2" key="2">
    <citation type="journal article" date="2016" name="Genome Announc.">
        <title>Complete Genome Sequence of the Highly Virulent Aeromonas schubertii Strain WL1483, Isolated from Diseased Snakehead Fish (Channa argus) in China.</title>
        <authorList>
            <person name="Liu L."/>
            <person name="Li N."/>
            <person name="Zhang D."/>
            <person name="Fu X."/>
            <person name="Shi C."/>
            <person name="Lin Q."/>
            <person name="Hao G."/>
        </authorList>
    </citation>
    <scope>NUCLEOTIDE SEQUENCE [LARGE SCALE GENOMIC DNA]</scope>
    <source>
        <strain evidence="1 2">WL1483</strain>
    </source>
</reference>
<protein>
    <submittedName>
        <fullName evidence="1">Uncharacterized protein</fullName>
    </submittedName>
</protein>
<dbReference type="EMBL" id="CP013067">
    <property type="protein sequence ID" value="ALP39716.1"/>
    <property type="molecule type" value="Genomic_DNA"/>
</dbReference>
<proteinExistence type="predicted"/>
<gene>
    <name evidence="1" type="ORF">WL1483_297</name>
</gene>
<dbReference type="Proteomes" id="UP000058114">
    <property type="component" value="Chromosome"/>
</dbReference>
<dbReference type="AlphaFoldDB" id="A0A0S2SDG1"/>
<sequence>MLTTRVGEVDLVTQTPKGEPAGEVHQAIDTGPVAMAPMGNQILCRELGAHG</sequence>
<organism evidence="1 2">
    <name type="scientific">Aeromonas schubertii</name>
    <dbReference type="NCBI Taxonomy" id="652"/>
    <lineage>
        <taxon>Bacteria</taxon>
        <taxon>Pseudomonadati</taxon>
        <taxon>Pseudomonadota</taxon>
        <taxon>Gammaproteobacteria</taxon>
        <taxon>Aeromonadales</taxon>
        <taxon>Aeromonadaceae</taxon>
        <taxon>Aeromonas</taxon>
    </lineage>
</organism>
<reference evidence="2" key="1">
    <citation type="submission" date="2015-10" db="EMBL/GenBank/DDBJ databases">
        <title>Complete Genome Sequence of Aeromonas schubertii strain WL1483.</title>
        <authorList>
            <person name="Liu L."/>
        </authorList>
    </citation>
    <scope>NUCLEOTIDE SEQUENCE [LARGE SCALE GENOMIC DNA]</scope>
    <source>
        <strain evidence="2">WL1483</strain>
    </source>
</reference>
<evidence type="ECO:0000313" key="1">
    <source>
        <dbReference type="EMBL" id="ALP39716.1"/>
    </source>
</evidence>